<comment type="caution">
    <text evidence="2">The sequence shown here is derived from an EMBL/GenBank/DDBJ whole genome shotgun (WGS) entry which is preliminary data.</text>
</comment>
<dbReference type="PANTHER" id="PTHR46411:SF2">
    <property type="entry name" value="AAA+ ATPASE DOMAIN-CONTAINING PROTEIN"/>
    <property type="match status" value="1"/>
</dbReference>
<sequence>MFEENEEMPQGPPSWPQKNWLLAKIQKLFAKFFDREAALDRAEDEAWHERSNFTKSEQRAIRTAIRTCTETTALVDIMGKTFPVPGHIFRLKPGVTYPFIMPRSMVLIVNMVLYKQFWSYPEAPPEVSCAALDENGLLKSTYILPLRIEDLEPVQNEAEYITRWNIPGVLQNSEFADGDPVETSEEILLMHQDQRGAAALKLPKGLKGVIETPEVQTAGSLEELNANQQLNKLPVVTRFVIPTNDGKSLLELRKRVFSIPRHTQGNLCHVYVPAYRLVFVFQQSQIKRRDFDRTLLDKVVMAPGTRQQILWLANSKEEDIRKWDIPSFQKGTGKVFLAYGPPGTGKTMTGEALAEYLGRPLYLVTSADLGVHTSQFEENFKKMIKRTSRLNAVTVIDEAESILQSRDAGYGDTNARVTAVLRNLELLDRGIIWFTTNRPFDIDVAIESRIRSQIYFPFLDETQRLEVWRLSLPKGMPIKTGDREALLVALAAEPLNGREIRNAIVNAADMASSEGLDAIPGEHLIKAAKIIVENQEILKNAKKDGRPRDEKIKTGQYL</sequence>
<protein>
    <recommendedName>
        <fullName evidence="1">AAA+ ATPase domain-containing protein</fullName>
    </recommendedName>
</protein>
<dbReference type="InterPro" id="IPR003959">
    <property type="entry name" value="ATPase_AAA_core"/>
</dbReference>
<feature type="domain" description="AAA+ ATPase" evidence="1">
    <location>
        <begin position="332"/>
        <end position="460"/>
    </location>
</feature>
<dbReference type="AlphaFoldDB" id="A0A1G2KZB1"/>
<dbReference type="GO" id="GO:0005524">
    <property type="term" value="F:ATP binding"/>
    <property type="evidence" value="ECO:0007669"/>
    <property type="project" value="InterPro"/>
</dbReference>
<dbReference type="InterPro" id="IPR003593">
    <property type="entry name" value="AAA+_ATPase"/>
</dbReference>
<dbReference type="GO" id="GO:0016887">
    <property type="term" value="F:ATP hydrolysis activity"/>
    <property type="evidence" value="ECO:0007669"/>
    <property type="project" value="InterPro"/>
</dbReference>
<dbReference type="SUPFAM" id="SSF52540">
    <property type="entry name" value="P-loop containing nucleoside triphosphate hydrolases"/>
    <property type="match status" value="1"/>
</dbReference>
<reference evidence="2 3" key="1">
    <citation type="journal article" date="2016" name="Nat. Commun.">
        <title>Thousands of microbial genomes shed light on interconnected biogeochemical processes in an aquifer system.</title>
        <authorList>
            <person name="Anantharaman K."/>
            <person name="Brown C.T."/>
            <person name="Hug L.A."/>
            <person name="Sharon I."/>
            <person name="Castelle C.J."/>
            <person name="Probst A.J."/>
            <person name="Thomas B.C."/>
            <person name="Singh A."/>
            <person name="Wilkins M.J."/>
            <person name="Karaoz U."/>
            <person name="Brodie E.L."/>
            <person name="Williams K.H."/>
            <person name="Hubbard S.S."/>
            <person name="Banfield J.F."/>
        </authorList>
    </citation>
    <scope>NUCLEOTIDE SEQUENCE [LARGE SCALE GENOMIC DNA]</scope>
</reference>
<gene>
    <name evidence="2" type="ORF">A3C16_03350</name>
</gene>
<dbReference type="Proteomes" id="UP000177811">
    <property type="component" value="Unassembled WGS sequence"/>
</dbReference>
<evidence type="ECO:0000259" key="1">
    <source>
        <dbReference type="SMART" id="SM00382"/>
    </source>
</evidence>
<dbReference type="Pfam" id="PF00004">
    <property type="entry name" value="AAA"/>
    <property type="match status" value="1"/>
</dbReference>
<proteinExistence type="predicted"/>
<organism evidence="2 3">
    <name type="scientific">Candidatus Sungbacteria bacterium RIFCSPHIGHO2_02_FULL_51_29</name>
    <dbReference type="NCBI Taxonomy" id="1802273"/>
    <lineage>
        <taxon>Bacteria</taxon>
        <taxon>Candidatus Sungiibacteriota</taxon>
    </lineage>
</organism>
<dbReference type="InterPro" id="IPR027417">
    <property type="entry name" value="P-loop_NTPase"/>
</dbReference>
<dbReference type="Gene3D" id="3.40.50.300">
    <property type="entry name" value="P-loop containing nucleotide triphosphate hydrolases"/>
    <property type="match status" value="1"/>
</dbReference>
<dbReference type="CDD" id="cd19481">
    <property type="entry name" value="RecA-like_protease"/>
    <property type="match status" value="1"/>
</dbReference>
<evidence type="ECO:0000313" key="3">
    <source>
        <dbReference type="Proteomes" id="UP000177811"/>
    </source>
</evidence>
<accession>A0A1G2KZB1</accession>
<dbReference type="EMBL" id="MHQL01000009">
    <property type="protein sequence ID" value="OHA03769.1"/>
    <property type="molecule type" value="Genomic_DNA"/>
</dbReference>
<dbReference type="PANTHER" id="PTHR46411">
    <property type="entry name" value="FAMILY ATPASE, PUTATIVE-RELATED"/>
    <property type="match status" value="1"/>
</dbReference>
<name>A0A1G2KZB1_9BACT</name>
<dbReference type="SMART" id="SM00382">
    <property type="entry name" value="AAA"/>
    <property type="match status" value="1"/>
</dbReference>
<evidence type="ECO:0000313" key="2">
    <source>
        <dbReference type="EMBL" id="OHA03769.1"/>
    </source>
</evidence>